<accession>A0ABU9GME7</accession>
<dbReference type="EMBL" id="JBAKAZ010000006">
    <property type="protein sequence ID" value="MEL0628458.1"/>
    <property type="molecule type" value="Genomic_DNA"/>
</dbReference>
<evidence type="ECO:0000256" key="3">
    <source>
        <dbReference type="ARBA" id="ARBA00022729"/>
    </source>
</evidence>
<keyword evidence="4" id="KW-0472">Membrane</keyword>
<proteinExistence type="inferred from homology"/>
<reference evidence="7 8" key="1">
    <citation type="submission" date="2024-02" db="EMBL/GenBank/DDBJ databases">
        <title>Bacteria isolated from the canopy kelp, Nereocystis luetkeana.</title>
        <authorList>
            <person name="Pfister C.A."/>
            <person name="Younker I.T."/>
            <person name="Light S.H."/>
        </authorList>
    </citation>
    <scope>NUCLEOTIDE SEQUENCE [LARGE SCALE GENOMIC DNA]</scope>
    <source>
        <strain evidence="7 8">TI.1.05</strain>
    </source>
</reference>
<name>A0ABU9GME7_9GAMM</name>
<comment type="similarity">
    <text evidence="2">Belongs to the Gram-negative porin family.</text>
</comment>
<feature type="signal peptide" evidence="5">
    <location>
        <begin position="1"/>
        <end position="21"/>
    </location>
</feature>
<comment type="subcellular location">
    <subcellularLocation>
        <location evidence="1">Cell outer membrane</location>
        <topology evidence="1">Multi-pass membrane protein</topology>
    </subcellularLocation>
</comment>
<evidence type="ECO:0000256" key="2">
    <source>
        <dbReference type="ARBA" id="ARBA00007539"/>
    </source>
</evidence>
<dbReference type="PANTHER" id="PTHR34501:SF2">
    <property type="entry name" value="OUTER MEMBRANE PORIN F-RELATED"/>
    <property type="match status" value="1"/>
</dbReference>
<dbReference type="RefSeq" id="WP_341596424.1">
    <property type="nucleotide sequence ID" value="NZ_JBAKAZ010000006.1"/>
</dbReference>
<dbReference type="InterPro" id="IPR001897">
    <property type="entry name" value="Porin_gammaproteobac"/>
</dbReference>
<keyword evidence="8" id="KW-1185">Reference proteome</keyword>
<evidence type="ECO:0000313" key="8">
    <source>
        <dbReference type="Proteomes" id="UP001369082"/>
    </source>
</evidence>
<dbReference type="Gene3D" id="2.40.160.10">
    <property type="entry name" value="Porin"/>
    <property type="match status" value="1"/>
</dbReference>
<dbReference type="CDD" id="cd00342">
    <property type="entry name" value="gram_neg_porins"/>
    <property type="match status" value="1"/>
</dbReference>
<evidence type="ECO:0000259" key="6">
    <source>
        <dbReference type="Pfam" id="PF13609"/>
    </source>
</evidence>
<organism evidence="7 8">
    <name type="scientific">Psychromonas aquatilis</name>
    <dbReference type="NCBI Taxonomy" id="2005072"/>
    <lineage>
        <taxon>Bacteria</taxon>
        <taxon>Pseudomonadati</taxon>
        <taxon>Pseudomonadota</taxon>
        <taxon>Gammaproteobacteria</taxon>
        <taxon>Alteromonadales</taxon>
        <taxon>Psychromonadaceae</taxon>
        <taxon>Psychromonas</taxon>
    </lineage>
</organism>
<sequence>MKKTLLATAILAGFISTTAQSATIYNEDGTTLKIGGRVEVRADFLGDDFEETEGSISDQSRARINFGGKTQLTDEITGFGFMEYEIKDGEDVKNRYLFAGFGTKVGDFSYGRQDSANVQISDMTDIASYHSGIQQVLDASSDKQNNTFLYSNKFADVVTVQADYIASNEDDEDDSFGLSALYTSDFGLDLGLAYSDSQDDSNQTTVAAAYTMNDLYVAVSYAMGDIDADDDFTSLEAAIQYKFTKQFRMIGIIGQQEEADSDTQDFYAIEGQYRFNKSFRAYASYAFNNLDNDVETEDSLVAGLRYNF</sequence>
<dbReference type="PRINTS" id="PR00183">
    <property type="entry name" value="ECOLIPORIN"/>
</dbReference>
<dbReference type="InterPro" id="IPR050298">
    <property type="entry name" value="Gram-neg_bact_OMP"/>
</dbReference>
<gene>
    <name evidence="7" type="ORF">V6256_02465</name>
</gene>
<evidence type="ECO:0000256" key="4">
    <source>
        <dbReference type="ARBA" id="ARBA00023136"/>
    </source>
</evidence>
<protein>
    <submittedName>
        <fullName evidence="7">Porin</fullName>
    </submittedName>
</protein>
<keyword evidence="3 5" id="KW-0732">Signal</keyword>
<evidence type="ECO:0000256" key="5">
    <source>
        <dbReference type="SAM" id="SignalP"/>
    </source>
</evidence>
<dbReference type="InterPro" id="IPR023614">
    <property type="entry name" value="Porin_dom_sf"/>
</dbReference>
<feature type="domain" description="Porin" evidence="6">
    <location>
        <begin position="7"/>
        <end position="292"/>
    </location>
</feature>
<dbReference type="Proteomes" id="UP001369082">
    <property type="component" value="Unassembled WGS sequence"/>
</dbReference>
<dbReference type="SUPFAM" id="SSF56935">
    <property type="entry name" value="Porins"/>
    <property type="match status" value="1"/>
</dbReference>
<dbReference type="InterPro" id="IPR033900">
    <property type="entry name" value="Gram_neg_porin_domain"/>
</dbReference>
<comment type="caution">
    <text evidence="7">The sequence shown here is derived from an EMBL/GenBank/DDBJ whole genome shotgun (WGS) entry which is preliminary data.</text>
</comment>
<evidence type="ECO:0000313" key="7">
    <source>
        <dbReference type="EMBL" id="MEL0628458.1"/>
    </source>
</evidence>
<dbReference type="Pfam" id="PF13609">
    <property type="entry name" value="Porin_4"/>
    <property type="match status" value="1"/>
</dbReference>
<feature type="chain" id="PRO_5045294463" evidence="5">
    <location>
        <begin position="22"/>
        <end position="308"/>
    </location>
</feature>
<dbReference type="PANTHER" id="PTHR34501">
    <property type="entry name" value="PROTEIN YDDL-RELATED"/>
    <property type="match status" value="1"/>
</dbReference>
<evidence type="ECO:0000256" key="1">
    <source>
        <dbReference type="ARBA" id="ARBA00004571"/>
    </source>
</evidence>